<name>A0ABR3P3V1_9PEZI</name>
<reference evidence="3 4" key="1">
    <citation type="submission" date="2024-07" db="EMBL/GenBank/DDBJ databases">
        <title>Draft sequence of the Neodothiora populina.</title>
        <authorList>
            <person name="Drown D.D."/>
            <person name="Schuette U.S."/>
            <person name="Buechlein A.B."/>
            <person name="Rusch D.R."/>
            <person name="Winton L.W."/>
            <person name="Adams G.A."/>
        </authorList>
    </citation>
    <scope>NUCLEOTIDE SEQUENCE [LARGE SCALE GENOMIC DNA]</scope>
    <source>
        <strain evidence="3 4">CPC 39397</strain>
    </source>
</reference>
<comment type="caution">
    <text evidence="3">The sequence shown here is derived from an EMBL/GenBank/DDBJ whole genome shotgun (WGS) entry which is preliminary data.</text>
</comment>
<dbReference type="PANTHER" id="PTHR42085">
    <property type="entry name" value="F-BOX DOMAIN-CONTAINING PROTEIN"/>
    <property type="match status" value="1"/>
</dbReference>
<accession>A0ABR3P3V1</accession>
<dbReference type="InterPro" id="IPR038883">
    <property type="entry name" value="AN11006-like"/>
</dbReference>
<dbReference type="EMBL" id="JBFMKM010000016">
    <property type="protein sequence ID" value="KAL1297462.1"/>
    <property type="molecule type" value="Genomic_DNA"/>
</dbReference>
<feature type="region of interest" description="Disordered" evidence="1">
    <location>
        <begin position="1"/>
        <end position="101"/>
    </location>
</feature>
<keyword evidence="4" id="KW-1185">Reference proteome</keyword>
<sequence>MEGLLSTAMLTNDPSPPSIETTTTPTRRSKRKRNQVSYYEEPNIALDEDGDNMDIDTDGDETKDDEDDDEDEDEVGDHVDHRLFNPKYPTHPFGKKAKKSKKRKVVAVKDNKNKYQKKRKGVFPFLSLPPELRNEIYEHCLTAGEDELRIIREHKNVRRVAVRGESEHFWTYDRERRDFQEAQKKAVDQEMTEAQDIDENQNQSSVEQADQVHIPKKRLCPALLAVNRQIHDEAITFLYHQPIHLEDTYALHTFISTLGPETRSQLRELVVHHWGEGRGVHKAYNHAGMTSLALCHNLQVVRLECEPCPYSGHSSRAPDSDTKNSKLLARQLYRDGSFWCQEIAARAGKYDAVLDVLRLKEANFAAYQRAGTPYVENRHDEAAQRRKAVFTEELRRLMKTR</sequence>
<dbReference type="Proteomes" id="UP001562354">
    <property type="component" value="Unassembled WGS sequence"/>
</dbReference>
<dbReference type="GeneID" id="95978689"/>
<dbReference type="InterPro" id="IPR056632">
    <property type="entry name" value="DUF7730"/>
</dbReference>
<evidence type="ECO:0000313" key="3">
    <source>
        <dbReference type="EMBL" id="KAL1297462.1"/>
    </source>
</evidence>
<organism evidence="3 4">
    <name type="scientific">Neodothiora populina</name>
    <dbReference type="NCBI Taxonomy" id="2781224"/>
    <lineage>
        <taxon>Eukaryota</taxon>
        <taxon>Fungi</taxon>
        <taxon>Dikarya</taxon>
        <taxon>Ascomycota</taxon>
        <taxon>Pezizomycotina</taxon>
        <taxon>Dothideomycetes</taxon>
        <taxon>Dothideomycetidae</taxon>
        <taxon>Dothideales</taxon>
        <taxon>Dothioraceae</taxon>
        <taxon>Neodothiora</taxon>
    </lineage>
</organism>
<gene>
    <name evidence="3" type="ORF">AAFC00_004989</name>
</gene>
<dbReference type="RefSeq" id="XP_069197144.1">
    <property type="nucleotide sequence ID" value="XM_069344709.1"/>
</dbReference>
<dbReference type="PANTHER" id="PTHR42085:SF8">
    <property type="entry name" value="F-BOX DOMAIN-CONTAINING PROTEIN"/>
    <property type="match status" value="1"/>
</dbReference>
<dbReference type="Pfam" id="PF24864">
    <property type="entry name" value="DUF7730"/>
    <property type="match status" value="1"/>
</dbReference>
<evidence type="ECO:0000256" key="1">
    <source>
        <dbReference type="SAM" id="MobiDB-lite"/>
    </source>
</evidence>
<feature type="domain" description="DUF7730" evidence="2">
    <location>
        <begin position="125"/>
        <end position="272"/>
    </location>
</feature>
<evidence type="ECO:0000313" key="4">
    <source>
        <dbReference type="Proteomes" id="UP001562354"/>
    </source>
</evidence>
<protein>
    <recommendedName>
        <fullName evidence="2">DUF7730 domain-containing protein</fullName>
    </recommendedName>
</protein>
<proteinExistence type="predicted"/>
<feature type="compositionally biased region" description="Acidic residues" evidence="1">
    <location>
        <begin position="46"/>
        <end position="75"/>
    </location>
</feature>
<evidence type="ECO:0000259" key="2">
    <source>
        <dbReference type="Pfam" id="PF24864"/>
    </source>
</evidence>